<organism evidence="1 2">
    <name type="scientific">Kingella bonacorsii</name>
    <dbReference type="NCBI Taxonomy" id="2796361"/>
    <lineage>
        <taxon>Bacteria</taxon>
        <taxon>Pseudomonadati</taxon>
        <taxon>Pseudomonadota</taxon>
        <taxon>Betaproteobacteria</taxon>
        <taxon>Neisseriales</taxon>
        <taxon>Neisseriaceae</taxon>
        <taxon>Kingella</taxon>
    </lineage>
</organism>
<sequence>MPRLKITRFAAQAECHYQATQQSNARTANRAYAQIVRAKDSLVAGGHLAALVPLLCHEHAAVRLWAARYLLFCPPFAQQTEAVLTTIAAHGAGILIADAEQTLAQWRKGNLTLGD</sequence>
<keyword evidence="2" id="KW-1185">Reference proteome</keyword>
<dbReference type="RefSeq" id="WP_200522656.1">
    <property type="nucleotide sequence ID" value="NZ_JAEHNZ010000002.1"/>
</dbReference>
<protein>
    <submittedName>
        <fullName evidence="1">DUF2019 domain-containing protein</fullName>
    </submittedName>
</protein>
<accession>A0ABS1BTN7</accession>
<dbReference type="EMBL" id="JAEHNZ010000002">
    <property type="protein sequence ID" value="MBK0396608.1"/>
    <property type="molecule type" value="Genomic_DNA"/>
</dbReference>
<reference evidence="1 2" key="1">
    <citation type="journal article" date="2021" name="Pathogens">
        <title>Isolation and Characterization of Kingella bonacorsii sp. nov., A Novel Kingella Species Detected in a Stable Periodontitis Subject.</title>
        <authorList>
            <person name="Antezack A."/>
            <person name="Boxberger M."/>
            <person name="Rolland C."/>
            <person name="Monnet-Corti V."/>
            <person name="La Scola B."/>
        </authorList>
    </citation>
    <scope>NUCLEOTIDE SEQUENCE [LARGE SCALE GENOMIC DNA]</scope>
    <source>
        <strain evidence="1 2">Marseille-Q4569</strain>
    </source>
</reference>
<dbReference type="InterPro" id="IPR016024">
    <property type="entry name" value="ARM-type_fold"/>
</dbReference>
<dbReference type="Gene3D" id="1.25.40.70">
    <property type="entry name" value="Phosphatidylinositol 3-kinase, accessory domain (PIK)"/>
    <property type="match status" value="1"/>
</dbReference>
<name>A0ABS1BTN7_9NEIS</name>
<dbReference type="SUPFAM" id="SSF48371">
    <property type="entry name" value="ARM repeat"/>
    <property type="match status" value="1"/>
</dbReference>
<dbReference type="Proteomes" id="UP000614058">
    <property type="component" value="Unassembled WGS sequence"/>
</dbReference>
<gene>
    <name evidence="1" type="ORF">JDW22_08485</name>
</gene>
<comment type="caution">
    <text evidence="1">The sequence shown here is derived from an EMBL/GenBank/DDBJ whole genome shotgun (WGS) entry which is preliminary data.</text>
</comment>
<dbReference type="InterPro" id="IPR042236">
    <property type="entry name" value="PI3K_accessory_sf"/>
</dbReference>
<evidence type="ECO:0000313" key="2">
    <source>
        <dbReference type="Proteomes" id="UP000614058"/>
    </source>
</evidence>
<evidence type="ECO:0000313" key="1">
    <source>
        <dbReference type="EMBL" id="MBK0396608.1"/>
    </source>
</evidence>
<proteinExistence type="predicted"/>